<evidence type="ECO:0000256" key="11">
    <source>
        <dbReference type="SAM" id="Phobius"/>
    </source>
</evidence>
<gene>
    <name evidence="14" type="ORF">LAME_0A03620G</name>
</gene>
<dbReference type="InterPro" id="IPR053956">
    <property type="entry name" value="NPC1_MLD"/>
</dbReference>
<evidence type="ECO:0000256" key="6">
    <source>
        <dbReference type="ARBA" id="ARBA00022989"/>
    </source>
</evidence>
<sequence length="1176" mass="132432">MRLSLFGLISTLEFVLKVSCVSVFDVGDGAKCSIYSNCGKKGLFGAELPCSVSEHFRPDPLPEEDRTLLTEVCGTEWQDTSTLCCTKDQIVNLRNNLQRAEGLIVSCPACHENFKRLFCHFTCSPQQRDFTKVTETQKSTDGRDIVATMEVLLDPYWASEFYDSCKGVKFAATNGYAMDLIGGGAQNYEQFLKFLGDEKPMLGGSPFQINYSYNNSDPEYHLFNETVYACDDKQYKCACTDCGSSCPELAPLDAGFRKIAGLPLFSFIVIMVYVTLFVCVLIWHFYLLGTKNGPIMLEHDVEQNLIMDGSGTIFQEHTYSAYPLNERIAGILTRISSFSARRPLLVLTLTSLFVIMLSGSAWTFGELETNPVDLWVSKTSPRYQEKQYFDEHFGPFYKVEQIFVVNDSGPVLTYDNLAWWFSVEKNITQHLESSEKTSYQDLCFRPTEDSTCVIESLTQYFDGQLPDEANWDFKLKACANSPVNCLPSFQQPLKSNLLFSDEEILKSKAFVVTLLVSDHSSAASLWEEQLEAFLLNLELPEGLRLSFSTDISLEKELSRNNDILIICASYLLMFLYASWALGTETGEKRVLLGCSGILIVLGSVTSAAGALSIMGIKSTLIIAEVIPFLILAIGVDNIYLITHEYDRVFNASESLDVQQTMERALKRISPSILMSLICQSSCFLTATFVKMPAVRNFAIYSAVSIVFNVFLQLTAYVSILSLYEQKYRRKPARETSDVPALSNLKKVYLRVLSKKRKVCGIFVTFTLLSLVFLPFVKLGLDQTLAVPQDSYLVNYFKDVYEFLNVGPPVYFVVKDLDLTQRENQKKICGKFTSCNEYSLANTLEQECQRSTIVEPVANWFDDFMMFLNPQLDTCCRFKKGTEDVCPPFYSSRRCETCYSENEWFYDMEGFPENQTFMKYFDIWINAPSDDCPLAGKAPYSTSVAYNETAVKSSTFRSAHKPLRSQGDYITAYNDANRIVESLDQFDIFAYSPFYVFFEQYRTLIPLAIKLLGFSAFCVYLISWLFLGSATSAALLVLTVVMILIDLGALMFFLNITLNAVSLVNLIICVGIAVEFCVHIVRGFTIVPSHIKIDRESRVNHAVDTIGGSVFSGITMTKFIGVSVLAFTRSKIFQVFYFRMWIILILVSSLHALLFLPSILSLLGGKSYADAEVDLAD</sequence>
<evidence type="ECO:0000256" key="3">
    <source>
        <dbReference type="ARBA" id="ARBA00022448"/>
    </source>
</evidence>
<dbReference type="Gene3D" id="1.20.1640.10">
    <property type="entry name" value="Multidrug efflux transporter AcrB transmembrane domain"/>
    <property type="match status" value="2"/>
</dbReference>
<feature type="transmembrane region" description="Helical" evidence="11">
    <location>
        <begin position="671"/>
        <end position="691"/>
    </location>
</feature>
<dbReference type="Pfam" id="PF16414">
    <property type="entry name" value="NPC1_N"/>
    <property type="match status" value="1"/>
</dbReference>
<dbReference type="AlphaFoldDB" id="A0A1G4INC2"/>
<feature type="transmembrane region" description="Helical" evidence="11">
    <location>
        <begin position="1033"/>
        <end position="1053"/>
    </location>
</feature>
<feature type="transmembrane region" description="Helical" evidence="11">
    <location>
        <begin position="344"/>
        <end position="364"/>
    </location>
</feature>
<evidence type="ECO:0000256" key="1">
    <source>
        <dbReference type="ARBA" id="ARBA00004141"/>
    </source>
</evidence>
<feature type="transmembrane region" description="Helical" evidence="11">
    <location>
        <begin position="590"/>
        <end position="614"/>
    </location>
</feature>
<comment type="similarity">
    <text evidence="2">Belongs to the patched family.</text>
</comment>
<dbReference type="InterPro" id="IPR053958">
    <property type="entry name" value="HMGCR/SNAP/NPC1-like_SSD"/>
</dbReference>
<dbReference type="InterPro" id="IPR032190">
    <property type="entry name" value="NPC1_N"/>
</dbReference>
<feature type="transmembrane region" description="Helical" evidence="11">
    <location>
        <begin position="620"/>
        <end position="640"/>
    </location>
</feature>
<dbReference type="Pfam" id="PF22314">
    <property type="entry name" value="NPC1_MLD"/>
    <property type="match status" value="1"/>
</dbReference>
<evidence type="ECO:0000256" key="4">
    <source>
        <dbReference type="ARBA" id="ARBA00022692"/>
    </source>
</evidence>
<dbReference type="GO" id="GO:0032934">
    <property type="term" value="F:sterol binding"/>
    <property type="evidence" value="ECO:0007669"/>
    <property type="project" value="TreeGrafter"/>
</dbReference>
<feature type="transmembrane region" description="Helical" evidence="11">
    <location>
        <begin position="264"/>
        <end position="288"/>
    </location>
</feature>
<dbReference type="Proteomes" id="UP000191144">
    <property type="component" value="Chromosome A"/>
</dbReference>
<keyword evidence="15" id="KW-1185">Reference proteome</keyword>
<keyword evidence="8 11" id="KW-0472">Membrane</keyword>
<dbReference type="FunFam" id="1.20.1640.10:FF:000029">
    <property type="entry name" value="Putative Patched sphingolipid transporter"/>
    <property type="match status" value="1"/>
</dbReference>
<dbReference type="Pfam" id="PF12349">
    <property type="entry name" value="Sterol-sensing"/>
    <property type="match status" value="1"/>
</dbReference>
<evidence type="ECO:0000256" key="12">
    <source>
        <dbReference type="SAM" id="SignalP"/>
    </source>
</evidence>
<feature type="transmembrane region" description="Helical" evidence="11">
    <location>
        <begin position="1059"/>
        <end position="1080"/>
    </location>
</feature>
<feature type="chain" id="PRO_5009235649" evidence="12">
    <location>
        <begin position="21"/>
        <end position="1176"/>
    </location>
</feature>
<keyword evidence="9" id="KW-1015">Disulfide bond</keyword>
<dbReference type="PANTHER" id="PTHR45727:SF2">
    <property type="entry name" value="NPC INTRACELLULAR CHOLESTEROL TRANSPORTER 1"/>
    <property type="match status" value="1"/>
</dbReference>
<dbReference type="OrthoDB" id="6510177at2759"/>
<proteinExistence type="inferred from homology"/>
<feature type="transmembrane region" description="Helical" evidence="11">
    <location>
        <begin position="697"/>
        <end position="723"/>
    </location>
</feature>
<evidence type="ECO:0000259" key="13">
    <source>
        <dbReference type="PROSITE" id="PS50156"/>
    </source>
</evidence>
<dbReference type="SUPFAM" id="SSF82866">
    <property type="entry name" value="Multidrug efflux transporter AcrB transmembrane domain"/>
    <property type="match status" value="2"/>
</dbReference>
<feature type="signal peptide" evidence="12">
    <location>
        <begin position="1"/>
        <end position="20"/>
    </location>
</feature>
<keyword evidence="3" id="KW-0813">Transport</keyword>
<accession>A0A1G4INC2</accession>
<feature type="transmembrane region" description="Helical" evidence="11">
    <location>
        <begin position="758"/>
        <end position="776"/>
    </location>
</feature>
<dbReference type="GO" id="GO:0016020">
    <property type="term" value="C:membrane"/>
    <property type="evidence" value="ECO:0007669"/>
    <property type="project" value="UniProtKB-SubCell"/>
</dbReference>
<feature type="transmembrane region" description="Helical" evidence="11">
    <location>
        <begin position="1101"/>
        <end position="1127"/>
    </location>
</feature>
<feature type="transmembrane region" description="Helical" evidence="11">
    <location>
        <begin position="563"/>
        <end position="583"/>
    </location>
</feature>
<dbReference type="InterPro" id="IPR000731">
    <property type="entry name" value="SSD"/>
</dbReference>
<keyword evidence="7" id="KW-0445">Lipid transport</keyword>
<organism evidence="14 15">
    <name type="scientific">Lachancea meyersii CBS 8951</name>
    <dbReference type="NCBI Taxonomy" id="1266667"/>
    <lineage>
        <taxon>Eukaryota</taxon>
        <taxon>Fungi</taxon>
        <taxon>Dikarya</taxon>
        <taxon>Ascomycota</taxon>
        <taxon>Saccharomycotina</taxon>
        <taxon>Saccharomycetes</taxon>
        <taxon>Saccharomycetales</taxon>
        <taxon>Saccharomycetaceae</taxon>
        <taxon>Lachancea</taxon>
    </lineage>
</organism>
<dbReference type="EMBL" id="LT598483">
    <property type="protein sequence ID" value="SCU78188.1"/>
    <property type="molecule type" value="Genomic_DNA"/>
</dbReference>
<evidence type="ECO:0000256" key="9">
    <source>
        <dbReference type="ARBA" id="ARBA00023157"/>
    </source>
</evidence>
<evidence type="ECO:0000256" key="7">
    <source>
        <dbReference type="ARBA" id="ARBA00023055"/>
    </source>
</evidence>
<feature type="domain" description="SSD" evidence="13">
    <location>
        <begin position="562"/>
        <end position="722"/>
    </location>
</feature>
<evidence type="ECO:0000313" key="14">
    <source>
        <dbReference type="EMBL" id="SCU78188.1"/>
    </source>
</evidence>
<dbReference type="PROSITE" id="PS50156">
    <property type="entry name" value="SSD"/>
    <property type="match status" value="1"/>
</dbReference>
<dbReference type="GO" id="GO:0015918">
    <property type="term" value="P:sterol transport"/>
    <property type="evidence" value="ECO:0007669"/>
    <property type="project" value="TreeGrafter"/>
</dbReference>
<feature type="transmembrane region" description="Helical" evidence="11">
    <location>
        <begin position="1139"/>
        <end position="1162"/>
    </location>
</feature>
<feature type="transmembrane region" description="Helical" evidence="11">
    <location>
        <begin position="1006"/>
        <end position="1026"/>
    </location>
</feature>
<keyword evidence="6 11" id="KW-1133">Transmembrane helix</keyword>
<comment type="subcellular location">
    <subcellularLocation>
        <location evidence="1">Membrane</location>
        <topology evidence="1">Multi-pass membrane protein</topology>
    </subcellularLocation>
</comment>
<reference evidence="15" key="1">
    <citation type="submission" date="2016-03" db="EMBL/GenBank/DDBJ databases">
        <authorList>
            <person name="Devillers Hugo."/>
        </authorList>
    </citation>
    <scope>NUCLEOTIDE SEQUENCE [LARGE SCALE GENOMIC DNA]</scope>
</reference>
<evidence type="ECO:0000256" key="8">
    <source>
        <dbReference type="ARBA" id="ARBA00023136"/>
    </source>
</evidence>
<keyword evidence="10" id="KW-0325">Glycoprotein</keyword>
<protein>
    <submittedName>
        <fullName evidence="14">LAME_0A03620g1_1</fullName>
    </submittedName>
</protein>
<name>A0A1G4INC2_9SACH</name>
<keyword evidence="4 11" id="KW-0812">Transmembrane</keyword>
<evidence type="ECO:0000256" key="5">
    <source>
        <dbReference type="ARBA" id="ARBA00022729"/>
    </source>
</evidence>
<evidence type="ECO:0000256" key="10">
    <source>
        <dbReference type="ARBA" id="ARBA00023180"/>
    </source>
</evidence>
<evidence type="ECO:0000313" key="15">
    <source>
        <dbReference type="Proteomes" id="UP000191144"/>
    </source>
</evidence>
<evidence type="ECO:0000256" key="2">
    <source>
        <dbReference type="ARBA" id="ARBA00005585"/>
    </source>
</evidence>
<keyword evidence="5 12" id="KW-0732">Signal</keyword>
<dbReference type="PANTHER" id="PTHR45727">
    <property type="entry name" value="NPC INTRACELLULAR CHOLESTEROL TRANSPORTER 1"/>
    <property type="match status" value="1"/>
</dbReference>